<accession>A0A1W0WRX6</accession>
<keyword evidence="2" id="KW-1185">Reference proteome</keyword>
<evidence type="ECO:0000313" key="1">
    <source>
        <dbReference type="EMBL" id="OQV17944.1"/>
    </source>
</evidence>
<sequence length="91" mass="10595">MQAAVYRLYPRRGVQREWMVTLIRLDVRHEKGEFPAECGSVSNDTVRIAVGSFWKIFDLFIEGFMISWDLVREGKFFLHTDPVSSADVTLR</sequence>
<dbReference type="Proteomes" id="UP000192578">
    <property type="component" value="Unassembled WGS sequence"/>
</dbReference>
<dbReference type="EMBL" id="MTYJ01000055">
    <property type="protein sequence ID" value="OQV17944.1"/>
    <property type="molecule type" value="Genomic_DNA"/>
</dbReference>
<evidence type="ECO:0000313" key="2">
    <source>
        <dbReference type="Proteomes" id="UP000192578"/>
    </source>
</evidence>
<comment type="caution">
    <text evidence="1">The sequence shown here is derived from an EMBL/GenBank/DDBJ whole genome shotgun (WGS) entry which is preliminary data.</text>
</comment>
<proteinExistence type="predicted"/>
<organism evidence="1 2">
    <name type="scientific">Hypsibius exemplaris</name>
    <name type="common">Freshwater tardigrade</name>
    <dbReference type="NCBI Taxonomy" id="2072580"/>
    <lineage>
        <taxon>Eukaryota</taxon>
        <taxon>Metazoa</taxon>
        <taxon>Ecdysozoa</taxon>
        <taxon>Tardigrada</taxon>
        <taxon>Eutardigrada</taxon>
        <taxon>Parachela</taxon>
        <taxon>Hypsibioidea</taxon>
        <taxon>Hypsibiidae</taxon>
        <taxon>Hypsibius</taxon>
    </lineage>
</organism>
<dbReference type="AlphaFoldDB" id="A0A1W0WRX6"/>
<gene>
    <name evidence="1" type="ORF">BV898_08071</name>
</gene>
<reference evidence="2" key="1">
    <citation type="submission" date="2017-01" db="EMBL/GenBank/DDBJ databases">
        <title>Comparative genomics of anhydrobiosis in the tardigrade Hypsibius dujardini.</title>
        <authorList>
            <person name="Yoshida Y."/>
            <person name="Koutsovoulos G."/>
            <person name="Laetsch D."/>
            <person name="Stevens L."/>
            <person name="Kumar S."/>
            <person name="Horikawa D."/>
            <person name="Ishino K."/>
            <person name="Komine S."/>
            <person name="Tomita M."/>
            <person name="Blaxter M."/>
            <person name="Arakawa K."/>
        </authorList>
    </citation>
    <scope>NUCLEOTIDE SEQUENCE [LARGE SCALE GENOMIC DNA]</scope>
    <source>
        <strain evidence="2">Z151</strain>
    </source>
</reference>
<protein>
    <submittedName>
        <fullName evidence="1">Uncharacterized protein</fullName>
    </submittedName>
</protein>
<name>A0A1W0WRX6_HYPEX</name>
<dbReference type="OrthoDB" id="755951at2759"/>